<keyword evidence="6" id="KW-1185">Reference proteome</keyword>
<dbReference type="GO" id="GO:0045717">
    <property type="term" value="P:negative regulation of fatty acid biosynthetic process"/>
    <property type="evidence" value="ECO:0007669"/>
    <property type="project" value="TreeGrafter"/>
</dbReference>
<dbReference type="InterPro" id="IPR001680">
    <property type="entry name" value="WD40_rpt"/>
</dbReference>
<dbReference type="AlphaFoldDB" id="A0A8H5ME81"/>
<evidence type="ECO:0008006" key="7">
    <source>
        <dbReference type="Google" id="ProtNLM"/>
    </source>
</evidence>
<dbReference type="Pfam" id="PF00400">
    <property type="entry name" value="WD40"/>
    <property type="match status" value="1"/>
</dbReference>
<feature type="compositionally biased region" description="Acidic residues" evidence="4">
    <location>
        <begin position="397"/>
        <end position="420"/>
    </location>
</feature>
<name>A0A8H5ME81_9AGAR</name>
<keyword evidence="2" id="KW-0677">Repeat</keyword>
<evidence type="ECO:0000256" key="3">
    <source>
        <dbReference type="PROSITE-ProRule" id="PRU00221"/>
    </source>
</evidence>
<proteinExistence type="predicted"/>
<reference evidence="5 6" key="1">
    <citation type="journal article" date="2020" name="ISME J.">
        <title>Uncovering the hidden diversity of litter-decomposition mechanisms in mushroom-forming fungi.</title>
        <authorList>
            <person name="Floudas D."/>
            <person name="Bentzer J."/>
            <person name="Ahren D."/>
            <person name="Johansson T."/>
            <person name="Persson P."/>
            <person name="Tunlid A."/>
        </authorList>
    </citation>
    <scope>NUCLEOTIDE SEQUENCE [LARGE SCALE GENOMIC DNA]</scope>
    <source>
        <strain evidence="5 6">CBS 406.79</strain>
    </source>
</reference>
<dbReference type="PANTHER" id="PTHR15574:SF40">
    <property type="entry name" value="WD AND TETRATRICOPEPTIDE REPEATS PROTEIN 1"/>
    <property type="match status" value="1"/>
</dbReference>
<protein>
    <recommendedName>
        <fullName evidence="7">WD40 repeat-like protein</fullName>
    </recommendedName>
</protein>
<feature type="compositionally biased region" description="Low complexity" evidence="4">
    <location>
        <begin position="386"/>
        <end position="396"/>
    </location>
</feature>
<dbReference type="Gene3D" id="2.130.10.10">
    <property type="entry name" value="YVTN repeat-like/Quinoprotein amine dehydrogenase"/>
    <property type="match status" value="2"/>
</dbReference>
<feature type="region of interest" description="Disordered" evidence="4">
    <location>
        <begin position="361"/>
        <end position="427"/>
    </location>
</feature>
<dbReference type="InterPro" id="IPR045151">
    <property type="entry name" value="DCAF8"/>
</dbReference>
<accession>A0A8H5ME81</accession>
<dbReference type="SUPFAM" id="SSF50978">
    <property type="entry name" value="WD40 repeat-like"/>
    <property type="match status" value="1"/>
</dbReference>
<dbReference type="InterPro" id="IPR015943">
    <property type="entry name" value="WD40/YVTN_repeat-like_dom_sf"/>
</dbReference>
<gene>
    <name evidence="5" type="ORF">D9757_002768</name>
</gene>
<dbReference type="OrthoDB" id="2414538at2759"/>
<organism evidence="5 6">
    <name type="scientific">Collybiopsis confluens</name>
    <dbReference type="NCBI Taxonomy" id="2823264"/>
    <lineage>
        <taxon>Eukaryota</taxon>
        <taxon>Fungi</taxon>
        <taxon>Dikarya</taxon>
        <taxon>Basidiomycota</taxon>
        <taxon>Agaricomycotina</taxon>
        <taxon>Agaricomycetes</taxon>
        <taxon>Agaricomycetidae</taxon>
        <taxon>Agaricales</taxon>
        <taxon>Marasmiineae</taxon>
        <taxon>Omphalotaceae</taxon>
        <taxon>Collybiopsis</taxon>
    </lineage>
</organism>
<evidence type="ECO:0000313" key="5">
    <source>
        <dbReference type="EMBL" id="KAF5390654.1"/>
    </source>
</evidence>
<dbReference type="GO" id="GO:0080008">
    <property type="term" value="C:Cul4-RING E3 ubiquitin ligase complex"/>
    <property type="evidence" value="ECO:0007669"/>
    <property type="project" value="TreeGrafter"/>
</dbReference>
<dbReference type="PANTHER" id="PTHR15574">
    <property type="entry name" value="WD REPEAT DOMAIN-CONTAINING FAMILY"/>
    <property type="match status" value="1"/>
</dbReference>
<comment type="caution">
    <text evidence="5">The sequence shown here is derived from an EMBL/GenBank/DDBJ whole genome shotgun (WGS) entry which is preliminary data.</text>
</comment>
<sequence length="578" mass="64208">MLLGLLLPSDLSMHPDSVSIHSYLNKQSLPSFVQLSAFQKQIHAKSLEKTWDRVAVLGDNRVGHAGCVNALHWAQGGELLLSAGDDTTVQVWRTDPTDLSQNYPFVSRTVIHTGHKANIFNCNMLPYSSSRVVTVAGDKQVRVFDVGRDQGISPARQEYHASRAMTHVFKCHEDRVKRIASEESPDKFLTVSEVGVLHAFISETIFIVFKDGTVRQHDLRTSHSCRSNCPAPLIRVRHELSTIATASYNCVVAGDSPYVGNPGSKWISKMYSYFGRQAYLFDRRFTGRDLRDEWGSKGEGLTACVRRFGRPNQRASRKGHLFPGEHITGARMSSDNGHEVLLSYSADGVYLFSTLDDPDSNNSFSSSIDRSLIPKRRKVTEPGPTSSASPSSSADSNDVETDDEERETDDCSDDADDEDNIPSAESINYHPWVPTVYPRRRYAGARNVDTVKDVNFLGPRDEYVASGSDDGMFFVWHKSTGKLRGVYEGDGTVVNVIEGHPHLPLVALFAPIDHESTFSRLNDADPIMRRNLHRSNIRTIRTIRRLDFVNLLAAVQGSSLGAEGDNDQFDAASDCVNQ</sequence>
<feature type="compositionally biased region" description="Low complexity" evidence="4">
    <location>
        <begin position="361"/>
        <end position="371"/>
    </location>
</feature>
<dbReference type="PROSITE" id="PS50082">
    <property type="entry name" value="WD_REPEATS_2"/>
    <property type="match status" value="1"/>
</dbReference>
<dbReference type="SMART" id="SM00320">
    <property type="entry name" value="WD40"/>
    <property type="match status" value="5"/>
</dbReference>
<dbReference type="EMBL" id="JAACJN010000014">
    <property type="protein sequence ID" value="KAF5390654.1"/>
    <property type="molecule type" value="Genomic_DNA"/>
</dbReference>
<evidence type="ECO:0000256" key="4">
    <source>
        <dbReference type="SAM" id="MobiDB-lite"/>
    </source>
</evidence>
<feature type="repeat" description="WD" evidence="3">
    <location>
        <begin position="61"/>
        <end position="102"/>
    </location>
</feature>
<evidence type="ECO:0000256" key="2">
    <source>
        <dbReference type="ARBA" id="ARBA00022737"/>
    </source>
</evidence>
<dbReference type="GO" id="GO:0005737">
    <property type="term" value="C:cytoplasm"/>
    <property type="evidence" value="ECO:0007669"/>
    <property type="project" value="TreeGrafter"/>
</dbReference>
<evidence type="ECO:0000256" key="1">
    <source>
        <dbReference type="ARBA" id="ARBA00022574"/>
    </source>
</evidence>
<dbReference type="Proteomes" id="UP000518752">
    <property type="component" value="Unassembled WGS sequence"/>
</dbReference>
<dbReference type="InterPro" id="IPR036322">
    <property type="entry name" value="WD40_repeat_dom_sf"/>
</dbReference>
<dbReference type="PROSITE" id="PS50294">
    <property type="entry name" value="WD_REPEATS_REGION"/>
    <property type="match status" value="1"/>
</dbReference>
<keyword evidence="1 3" id="KW-0853">WD repeat</keyword>
<evidence type="ECO:0000313" key="6">
    <source>
        <dbReference type="Proteomes" id="UP000518752"/>
    </source>
</evidence>